<feature type="domain" description="DUF6265" evidence="1">
    <location>
        <begin position="23"/>
        <end position="128"/>
    </location>
</feature>
<dbReference type="RefSeq" id="WP_369061454.1">
    <property type="nucleotide sequence ID" value="NZ_CP158375.1"/>
</dbReference>
<organism evidence="2">
    <name type="scientific">Caulobacter sp. 73W</name>
    <dbReference type="NCBI Taxonomy" id="3161137"/>
    <lineage>
        <taxon>Bacteria</taxon>
        <taxon>Pseudomonadati</taxon>
        <taxon>Pseudomonadota</taxon>
        <taxon>Alphaproteobacteria</taxon>
        <taxon>Caulobacterales</taxon>
        <taxon>Caulobacteraceae</taxon>
        <taxon>Caulobacter</taxon>
    </lineage>
</organism>
<dbReference type="InterPro" id="IPR046232">
    <property type="entry name" value="DUF6265"/>
</dbReference>
<evidence type="ECO:0000313" key="2">
    <source>
        <dbReference type="EMBL" id="XDO97925.1"/>
    </source>
</evidence>
<dbReference type="EMBL" id="CP158375">
    <property type="protein sequence ID" value="XDO97925.1"/>
    <property type="molecule type" value="Genomic_DNA"/>
</dbReference>
<dbReference type="Pfam" id="PF19780">
    <property type="entry name" value="DUF6265"/>
    <property type="match status" value="1"/>
</dbReference>
<gene>
    <name evidence="2" type="ORF">ABOZ73_05775</name>
</gene>
<dbReference type="AlphaFoldDB" id="A0AB39KVX8"/>
<sequence>MIALALVLLLAGAPTVQPVQEMSWLAGSWMEKTPEREVLETWLLPVDGAMRGVSVTKRAGRPELIETMTITAEPAGPTFTATIPGQAPTAFVRLPGPPGEAVFENKAHDFPQRVFYRPCGEDLCAAIEGMVKGELKRTEWRYQRAR</sequence>
<evidence type="ECO:0000259" key="1">
    <source>
        <dbReference type="Pfam" id="PF19780"/>
    </source>
</evidence>
<protein>
    <submittedName>
        <fullName evidence="2">DUF6265 family protein</fullName>
    </submittedName>
</protein>
<proteinExistence type="predicted"/>
<reference evidence="2" key="1">
    <citation type="submission" date="2024-06" db="EMBL/GenBank/DDBJ databases">
        <title>Caulobacter inopinatus, sp. nov.</title>
        <authorList>
            <person name="Donachie S.P."/>
        </authorList>
    </citation>
    <scope>NUCLEOTIDE SEQUENCE</scope>
    <source>
        <strain evidence="2">73W</strain>
    </source>
</reference>
<name>A0AB39KVX8_9CAUL</name>
<accession>A0AB39KVX8</accession>